<feature type="domain" description="Peptidase M16 C-terminal" evidence="11">
    <location>
        <begin position="693"/>
        <end position="871"/>
    </location>
</feature>
<dbReference type="Pfam" id="PF05193">
    <property type="entry name" value="Peptidase_M16_C"/>
    <property type="match status" value="2"/>
</dbReference>
<comment type="similarity">
    <text evidence="2 8">Belongs to the peptidase M16 family.</text>
</comment>
<comment type="caution">
    <text evidence="12">The sequence shown here is derived from an EMBL/GenBank/DDBJ whole genome shotgun (WGS) entry which is preliminary data.</text>
</comment>
<comment type="cofactor">
    <cofactor evidence="1">
        <name>Zn(2+)</name>
        <dbReference type="ChEBI" id="CHEBI:29105"/>
    </cofactor>
</comment>
<dbReference type="GO" id="GO:0006508">
    <property type="term" value="P:proteolysis"/>
    <property type="evidence" value="ECO:0007669"/>
    <property type="project" value="UniProtKB-KW"/>
</dbReference>
<keyword evidence="6" id="KW-0862">Zinc</keyword>
<dbReference type="PROSITE" id="PS00143">
    <property type="entry name" value="INSULINASE"/>
    <property type="match status" value="1"/>
</dbReference>
<accession>A0A5C6LL09</accession>
<keyword evidence="4" id="KW-0479">Metal-binding</keyword>
<reference evidence="12 13" key="1">
    <citation type="submission" date="2019-08" db="EMBL/GenBank/DDBJ databases">
        <title>Whole genome sequencing of chitin degrading bacteria Chitinophaga pinensis YS16.</title>
        <authorList>
            <person name="Singh R.P."/>
            <person name="Manchanda G."/>
            <person name="Maurya I.K."/>
            <person name="Joshi N.K."/>
            <person name="Srivastava A.K."/>
        </authorList>
    </citation>
    <scope>NUCLEOTIDE SEQUENCE [LARGE SCALE GENOMIC DNA]</scope>
    <source>
        <strain evidence="12 13">YS-16</strain>
    </source>
</reference>
<dbReference type="InterPro" id="IPR050626">
    <property type="entry name" value="Peptidase_M16"/>
</dbReference>
<name>A0A5C6LL09_9BACT</name>
<evidence type="ECO:0000256" key="7">
    <source>
        <dbReference type="ARBA" id="ARBA00023049"/>
    </source>
</evidence>
<keyword evidence="3" id="KW-0645">Protease</keyword>
<feature type="domain" description="Peptidase M16 C-terminal" evidence="11">
    <location>
        <begin position="218"/>
        <end position="395"/>
    </location>
</feature>
<evidence type="ECO:0000256" key="1">
    <source>
        <dbReference type="ARBA" id="ARBA00001947"/>
    </source>
</evidence>
<evidence type="ECO:0000256" key="3">
    <source>
        <dbReference type="ARBA" id="ARBA00022670"/>
    </source>
</evidence>
<dbReference type="SUPFAM" id="SSF63411">
    <property type="entry name" value="LuxS/MPP-like metallohydrolase"/>
    <property type="match status" value="4"/>
</dbReference>
<dbReference type="GO" id="GO:0004222">
    <property type="term" value="F:metalloendopeptidase activity"/>
    <property type="evidence" value="ECO:0007669"/>
    <property type="project" value="InterPro"/>
</dbReference>
<evidence type="ECO:0000256" key="6">
    <source>
        <dbReference type="ARBA" id="ARBA00022833"/>
    </source>
</evidence>
<dbReference type="Pfam" id="PF00675">
    <property type="entry name" value="Peptidase_M16"/>
    <property type="match status" value="1"/>
</dbReference>
<dbReference type="Gene3D" id="3.30.830.10">
    <property type="entry name" value="Metalloenzyme, LuxS/M16 peptidase-like"/>
    <property type="match status" value="4"/>
</dbReference>
<dbReference type="PANTHER" id="PTHR43690:SF34">
    <property type="entry name" value="ZINC PROTEASE PQQL-LIKE"/>
    <property type="match status" value="1"/>
</dbReference>
<keyword evidence="5" id="KW-0378">Hydrolase</keyword>
<feature type="signal peptide" evidence="9">
    <location>
        <begin position="1"/>
        <end position="31"/>
    </location>
</feature>
<evidence type="ECO:0000256" key="4">
    <source>
        <dbReference type="ARBA" id="ARBA00022723"/>
    </source>
</evidence>
<keyword evidence="7" id="KW-0482">Metalloprotease</keyword>
<evidence type="ECO:0000313" key="13">
    <source>
        <dbReference type="Proteomes" id="UP000318815"/>
    </source>
</evidence>
<evidence type="ECO:0000256" key="2">
    <source>
        <dbReference type="ARBA" id="ARBA00007261"/>
    </source>
</evidence>
<evidence type="ECO:0000259" key="10">
    <source>
        <dbReference type="Pfam" id="PF00675"/>
    </source>
</evidence>
<evidence type="ECO:0000256" key="8">
    <source>
        <dbReference type="RuleBase" id="RU004447"/>
    </source>
</evidence>
<dbReference type="GO" id="GO:0046872">
    <property type="term" value="F:metal ion binding"/>
    <property type="evidence" value="ECO:0007669"/>
    <property type="project" value="UniProtKB-KW"/>
</dbReference>
<sequence length="945" mass="105162">MLQQKKQIMHYRHWAAAGLMLLLVNGKAAFAQQQGQPMPLDTAVRTGKLPNGFTYYIRRNAEPEKRAFFYLVNKVGSILEDEDQLGLAHFMEHMNFNGTTHFKKNDLIDYLQKAGVRFGADLNAYTSFDETVYQLPIPTDNPAMVGKGLNIMRDWAQEAILDADDVDKERGVILEEKRLQEGVGNRMQQQTMPLLFNHSRYAVRQPIGTDSILKNFPVAAIHRFYKDWYRPNLQALIVVGDVNVDAVEKQIKKQFADLKNPANERPRPEYKIELTGKNQFKTITDPELTATELEMLVKHPGSKLITTADYRNAMITSLFNQMLSHRIGELSQQENPPYLGVKAGVGGFSGGLEQFTYSITAKPGKLQEAFTDTWQLIEQVKRYGFTQAELDRVKLAYATSMDAAKQEKSKTPSSSYVSEYQRLFLDGAAAPGFDWEYDFVKSTLPGITLEDIKAVGTRFITTTNRDIFLVAPEKEKGNLPDSATIESWFNKMAVAAIKPYNDSTATSELLKTIPAGGKVVAQSTVAALDIKQLTLSNGIKVWLKSTNYANDQIQFMSFAPGGINKYSNEDFPTAANTIGIIGGSGLGDYSPVQLSKMLNGKSAAVGAYIGGRSQGINGGCRTEDLETALQLIYMRYTAPRKDPVLFGNAIARSKEAVRNRYDDPNNVFRDTVSAVLSNYNYRTSPVTLERLDSINLDKALAIYKDRFADASQANFVFVGNFNADTIQPLLERYLGALPALNLKEKGVTLHGRVPKGKLVKVVEKGKGNKATVLLVYNGECAYSAEENLQLQALTEVLQYRLLTSLREKAGEVYTPSAQGSMVKEPDQRFAINVSFGCAPEHVDHLVGLVAQDIVDLQSKGATSDELKKFKAGYRTQIELQVKSNEFWLQYIAGRLEREEELKALPDVEKRLKQITGSSIKSAAGKYLSGENVIQFVALPEKSETK</sequence>
<dbReference type="PANTHER" id="PTHR43690">
    <property type="entry name" value="NARDILYSIN"/>
    <property type="match status" value="1"/>
</dbReference>
<dbReference type="Proteomes" id="UP000318815">
    <property type="component" value="Unassembled WGS sequence"/>
</dbReference>
<dbReference type="OrthoDB" id="9811314at2"/>
<protein>
    <submittedName>
        <fullName evidence="12">Insulinase family protein</fullName>
    </submittedName>
</protein>
<evidence type="ECO:0000256" key="5">
    <source>
        <dbReference type="ARBA" id="ARBA00022801"/>
    </source>
</evidence>
<keyword evidence="13" id="KW-1185">Reference proteome</keyword>
<dbReference type="EMBL" id="VOHS01000045">
    <property type="protein sequence ID" value="TWV94667.1"/>
    <property type="molecule type" value="Genomic_DNA"/>
</dbReference>
<keyword evidence="9" id="KW-0732">Signal</keyword>
<evidence type="ECO:0000313" key="12">
    <source>
        <dbReference type="EMBL" id="TWV94667.1"/>
    </source>
</evidence>
<evidence type="ECO:0000259" key="11">
    <source>
        <dbReference type="Pfam" id="PF05193"/>
    </source>
</evidence>
<dbReference type="InterPro" id="IPR007863">
    <property type="entry name" value="Peptidase_M16_C"/>
</dbReference>
<dbReference type="InterPro" id="IPR011765">
    <property type="entry name" value="Pept_M16_N"/>
</dbReference>
<dbReference type="InterPro" id="IPR001431">
    <property type="entry name" value="Pept_M16_Zn_BS"/>
</dbReference>
<gene>
    <name evidence="12" type="ORF">FEF09_25475</name>
</gene>
<organism evidence="12 13">
    <name type="scientific">Chitinophaga pinensis</name>
    <dbReference type="NCBI Taxonomy" id="79329"/>
    <lineage>
        <taxon>Bacteria</taxon>
        <taxon>Pseudomonadati</taxon>
        <taxon>Bacteroidota</taxon>
        <taxon>Chitinophagia</taxon>
        <taxon>Chitinophagales</taxon>
        <taxon>Chitinophagaceae</taxon>
        <taxon>Chitinophaga</taxon>
    </lineage>
</organism>
<dbReference type="AlphaFoldDB" id="A0A5C6LL09"/>
<dbReference type="InterPro" id="IPR011249">
    <property type="entry name" value="Metalloenz_LuxS/M16"/>
</dbReference>
<evidence type="ECO:0000256" key="9">
    <source>
        <dbReference type="SAM" id="SignalP"/>
    </source>
</evidence>
<feature type="chain" id="PRO_5022738717" evidence="9">
    <location>
        <begin position="32"/>
        <end position="945"/>
    </location>
</feature>
<feature type="domain" description="Peptidase M16 N-terminal" evidence="10">
    <location>
        <begin position="59"/>
        <end position="176"/>
    </location>
</feature>
<proteinExistence type="inferred from homology"/>